<dbReference type="InterPro" id="IPR016181">
    <property type="entry name" value="Acyl_CoA_acyltransferase"/>
</dbReference>
<name>A0ABS2WLD2_9BACL</name>
<protein>
    <submittedName>
        <fullName evidence="4">GNAT family N-acetyltransferase</fullName>
    </submittedName>
</protein>
<gene>
    <name evidence="4" type="ORF">JQC72_12750</name>
</gene>
<dbReference type="Proteomes" id="UP001177120">
    <property type="component" value="Unassembled WGS sequence"/>
</dbReference>
<dbReference type="PANTHER" id="PTHR43877:SF2">
    <property type="entry name" value="AMINOALKYLPHOSPHONATE N-ACETYLTRANSFERASE-RELATED"/>
    <property type="match status" value="1"/>
</dbReference>
<dbReference type="EMBL" id="JAFHAP010000011">
    <property type="protein sequence ID" value="MBN2910367.1"/>
    <property type="molecule type" value="Genomic_DNA"/>
</dbReference>
<keyword evidence="2" id="KW-0012">Acyltransferase</keyword>
<dbReference type="SUPFAM" id="SSF55729">
    <property type="entry name" value="Acyl-CoA N-acyltransferases (Nat)"/>
    <property type="match status" value="1"/>
</dbReference>
<evidence type="ECO:0000313" key="5">
    <source>
        <dbReference type="Proteomes" id="UP001177120"/>
    </source>
</evidence>
<sequence length="156" mass="17675">MIPPLTEEDQSWLEDLWVSEWGGKTMISKGRTCHIRDLDALIAWNNHTRVGAATYHLENEECELLSINSTVKGLGVGSGLLTAFEQTARQAGARRAWLITSNDNLDALRFYQRHGYRIVAVHPNAIDEARKLKPSIPLIGSYEIPIHDELELEKWL</sequence>
<comment type="caution">
    <text evidence="4">The sequence shown here is derived from an EMBL/GenBank/DDBJ whole genome shotgun (WGS) entry which is preliminary data.</text>
</comment>
<proteinExistence type="predicted"/>
<dbReference type="Pfam" id="PF00583">
    <property type="entry name" value="Acetyltransf_1"/>
    <property type="match status" value="1"/>
</dbReference>
<dbReference type="InterPro" id="IPR050832">
    <property type="entry name" value="Bact_Acetyltransf"/>
</dbReference>
<evidence type="ECO:0000256" key="2">
    <source>
        <dbReference type="ARBA" id="ARBA00023315"/>
    </source>
</evidence>
<dbReference type="PROSITE" id="PS51186">
    <property type="entry name" value="GNAT"/>
    <property type="match status" value="1"/>
</dbReference>
<feature type="domain" description="N-acetyltransferase" evidence="3">
    <location>
        <begin position="1"/>
        <end position="137"/>
    </location>
</feature>
<dbReference type="Gene3D" id="3.40.630.30">
    <property type="match status" value="1"/>
</dbReference>
<dbReference type="InterPro" id="IPR000182">
    <property type="entry name" value="GNAT_dom"/>
</dbReference>
<organism evidence="4 5">
    <name type="scientific">Polycladomyces zharkentensis</name>
    <dbReference type="NCBI Taxonomy" id="2807616"/>
    <lineage>
        <taxon>Bacteria</taxon>
        <taxon>Bacillati</taxon>
        <taxon>Bacillota</taxon>
        <taxon>Bacilli</taxon>
        <taxon>Bacillales</taxon>
        <taxon>Thermoactinomycetaceae</taxon>
        <taxon>Polycladomyces</taxon>
    </lineage>
</organism>
<dbReference type="PANTHER" id="PTHR43877">
    <property type="entry name" value="AMINOALKYLPHOSPHONATE N-ACETYLTRANSFERASE-RELATED-RELATED"/>
    <property type="match status" value="1"/>
</dbReference>
<keyword evidence="5" id="KW-1185">Reference proteome</keyword>
<evidence type="ECO:0000313" key="4">
    <source>
        <dbReference type="EMBL" id="MBN2910367.1"/>
    </source>
</evidence>
<evidence type="ECO:0000256" key="1">
    <source>
        <dbReference type="ARBA" id="ARBA00022679"/>
    </source>
</evidence>
<dbReference type="CDD" id="cd04301">
    <property type="entry name" value="NAT_SF"/>
    <property type="match status" value="1"/>
</dbReference>
<keyword evidence="1" id="KW-0808">Transferase</keyword>
<reference evidence="4" key="1">
    <citation type="journal article" date="2024" name="Int. J. Syst. Evol. Microbiol.">
        <title>Polycladomyces zharkentensis sp. nov., a novel thermophilic cellulose- and starch-degrading member of the Bacillota from a geothermal aquifer in Kazakhstan.</title>
        <authorList>
            <person name="Mashzhan A."/>
            <person name="Kistaubayeva A."/>
            <person name="Javier-Lopez R."/>
            <person name="Bissenova U."/>
            <person name="Bissenbay A."/>
            <person name="Birkeland N.K."/>
        </authorList>
    </citation>
    <scope>NUCLEOTIDE SEQUENCE</scope>
    <source>
        <strain evidence="4">ZKZ2T</strain>
    </source>
</reference>
<evidence type="ECO:0000259" key="3">
    <source>
        <dbReference type="PROSITE" id="PS51186"/>
    </source>
</evidence>
<accession>A0ABS2WLD2</accession>